<dbReference type="OrthoDB" id="9782855at2"/>
<keyword evidence="4" id="KW-0949">S-adenosyl-L-methionine</keyword>
<reference evidence="9" key="1">
    <citation type="submission" date="2013-08" db="EMBL/GenBank/DDBJ databases">
        <title>Intrasporangium oryzae NRRL B-24470.</title>
        <authorList>
            <person name="Liu H."/>
            <person name="Wang G."/>
        </authorList>
    </citation>
    <scope>NUCLEOTIDE SEQUENCE [LARGE SCALE GENOMIC DNA]</scope>
    <source>
        <strain evidence="9">Q5-1</strain>
    </source>
</reference>
<dbReference type="Proteomes" id="UP000019494">
    <property type="component" value="Unassembled WGS sequence"/>
</dbReference>
<evidence type="ECO:0000313" key="9">
    <source>
        <dbReference type="Proteomes" id="UP000019494"/>
    </source>
</evidence>
<dbReference type="InterPro" id="IPR003333">
    <property type="entry name" value="CMAS"/>
</dbReference>
<name>W9GSJ7_9MICO</name>
<evidence type="ECO:0000256" key="2">
    <source>
        <dbReference type="ARBA" id="ARBA00022603"/>
    </source>
</evidence>
<dbReference type="InterPro" id="IPR029063">
    <property type="entry name" value="SAM-dependent_MTases_sf"/>
</dbReference>
<keyword evidence="5" id="KW-0443">Lipid metabolism</keyword>
<dbReference type="PATRIC" id="fig|584657.3.peg.1150"/>
<feature type="region of interest" description="Disordered" evidence="7">
    <location>
        <begin position="1"/>
        <end position="22"/>
    </location>
</feature>
<dbReference type="GO" id="GO:0008168">
    <property type="term" value="F:methyltransferase activity"/>
    <property type="evidence" value="ECO:0007669"/>
    <property type="project" value="UniProtKB-KW"/>
</dbReference>
<feature type="region of interest" description="Disordered" evidence="7">
    <location>
        <begin position="53"/>
        <end position="77"/>
    </location>
</feature>
<comment type="caution">
    <text evidence="8">The sequence shown here is derived from an EMBL/GenBank/DDBJ whole genome shotgun (WGS) entry which is preliminary data.</text>
</comment>
<protein>
    <submittedName>
        <fullName evidence="8">Cyclopropane-fatty-acyl-phospholipid synthase</fullName>
    </submittedName>
</protein>
<comment type="similarity">
    <text evidence="1">Belongs to the CFA/CMAS family.</text>
</comment>
<dbReference type="Pfam" id="PF02353">
    <property type="entry name" value="CMAS"/>
    <property type="match status" value="1"/>
</dbReference>
<evidence type="ECO:0000313" key="8">
    <source>
        <dbReference type="EMBL" id="EWT06874.1"/>
    </source>
</evidence>
<dbReference type="EMBL" id="AWQS01000029">
    <property type="protein sequence ID" value="EWT06874.1"/>
    <property type="molecule type" value="Genomic_DNA"/>
</dbReference>
<evidence type="ECO:0000256" key="5">
    <source>
        <dbReference type="ARBA" id="ARBA00023098"/>
    </source>
</evidence>
<keyword evidence="2" id="KW-0489">Methyltransferase</keyword>
<keyword evidence="9" id="KW-1185">Reference proteome</keyword>
<feature type="compositionally biased region" description="Low complexity" evidence="7">
    <location>
        <begin position="56"/>
        <end position="66"/>
    </location>
</feature>
<dbReference type="PANTHER" id="PTHR43667:SF2">
    <property type="entry name" value="FATTY ACID C-METHYL TRANSFERASE"/>
    <property type="match status" value="1"/>
</dbReference>
<dbReference type="GO" id="GO:0008610">
    <property type="term" value="P:lipid biosynthetic process"/>
    <property type="evidence" value="ECO:0007669"/>
    <property type="project" value="InterPro"/>
</dbReference>
<dbReference type="Gene3D" id="3.40.50.150">
    <property type="entry name" value="Vaccinia Virus protein VP39"/>
    <property type="match status" value="1"/>
</dbReference>
<organism evidence="8 9">
    <name type="scientific">Intrasporangium chromatireducens Q5-1</name>
    <dbReference type="NCBI Taxonomy" id="584657"/>
    <lineage>
        <taxon>Bacteria</taxon>
        <taxon>Bacillati</taxon>
        <taxon>Actinomycetota</taxon>
        <taxon>Actinomycetes</taxon>
        <taxon>Micrococcales</taxon>
        <taxon>Intrasporangiaceae</taxon>
        <taxon>Intrasporangium</taxon>
    </lineage>
</organism>
<evidence type="ECO:0000256" key="3">
    <source>
        <dbReference type="ARBA" id="ARBA00022679"/>
    </source>
</evidence>
<evidence type="ECO:0000256" key="6">
    <source>
        <dbReference type="PIRSR" id="PIRSR003085-1"/>
    </source>
</evidence>
<keyword evidence="3" id="KW-0808">Transferase</keyword>
<dbReference type="AlphaFoldDB" id="W9GSJ7"/>
<dbReference type="InterPro" id="IPR050723">
    <property type="entry name" value="CFA/CMAS"/>
</dbReference>
<dbReference type="RefSeq" id="WP_034714473.1">
    <property type="nucleotide sequence ID" value="NZ_AWQS01000029.1"/>
</dbReference>
<evidence type="ECO:0000256" key="4">
    <source>
        <dbReference type="ARBA" id="ARBA00022691"/>
    </source>
</evidence>
<sequence>MTTHTPTISRPVPAPVVPSSSATRLGARALAARTLFRMAARRVPVDIALPDGTLLPAAPGPRRTGAAPGGHGSPARPRIELVRPEAFYRRLAREPKVGIGEGYTSGEWRAAPGTDLADALTPYAERVEAVLPGWLLRLRRFVDQPIPGTQRGARAHTQANIAAHYDLSNELFAAFLDPTLTYSSALFDPDLPLPEQDLADAQQRKVQAVLDLAGARRGTRLLEIGTGWGTLAMEAARRGADVTTVTLSVEQADLARKRIAEAGLGDRVEVVVQDYRDVTGRYDAVVSVEMIEAVGEQYWPEYFATLARLVRPGGSIALQSILMSHDRYLATRNSYGWIQKHIFPGGIIPSPTAIRQHAAAAGLRVASEHSFGPDYAETLHRWRDTFLAVWPSIRSEQFDETFRLTWEFYLAYCEAGFRAGYLDVAQFRLETTTTGVAR</sequence>
<feature type="active site" evidence="6">
    <location>
        <position position="413"/>
    </location>
</feature>
<evidence type="ECO:0000256" key="1">
    <source>
        <dbReference type="ARBA" id="ARBA00010815"/>
    </source>
</evidence>
<accession>W9GSJ7</accession>
<dbReference type="SUPFAM" id="SSF53335">
    <property type="entry name" value="S-adenosyl-L-methionine-dependent methyltransferases"/>
    <property type="match status" value="1"/>
</dbReference>
<dbReference type="PIRSF" id="PIRSF003085">
    <property type="entry name" value="CMAS"/>
    <property type="match status" value="1"/>
</dbReference>
<dbReference type="PANTHER" id="PTHR43667">
    <property type="entry name" value="CYCLOPROPANE-FATTY-ACYL-PHOSPHOLIPID SYNTHASE"/>
    <property type="match status" value="1"/>
</dbReference>
<dbReference type="GO" id="GO:0032259">
    <property type="term" value="P:methylation"/>
    <property type="evidence" value="ECO:0007669"/>
    <property type="project" value="UniProtKB-KW"/>
</dbReference>
<gene>
    <name evidence="8" type="ORF">N864_14300</name>
</gene>
<evidence type="ECO:0000256" key="7">
    <source>
        <dbReference type="SAM" id="MobiDB-lite"/>
    </source>
</evidence>
<proteinExistence type="inferred from homology"/>
<dbReference type="CDD" id="cd02440">
    <property type="entry name" value="AdoMet_MTases"/>
    <property type="match status" value="1"/>
</dbReference>